<dbReference type="AlphaFoldDB" id="A0A4P9Z177"/>
<dbReference type="InterPro" id="IPR050131">
    <property type="entry name" value="Peptidase_S8_subtilisin-like"/>
</dbReference>
<dbReference type="PROSITE" id="PS00137">
    <property type="entry name" value="SUBTILASE_HIS"/>
    <property type="match status" value="1"/>
</dbReference>
<dbReference type="InterPro" id="IPR023827">
    <property type="entry name" value="Peptidase_S8_Asp-AS"/>
</dbReference>
<evidence type="ECO:0000313" key="8">
    <source>
        <dbReference type="Proteomes" id="UP000278143"/>
    </source>
</evidence>
<keyword evidence="4" id="KW-0720">Serine protease</keyword>
<evidence type="ECO:0000256" key="4">
    <source>
        <dbReference type="ARBA" id="ARBA00022825"/>
    </source>
</evidence>
<dbReference type="GO" id="GO:0006508">
    <property type="term" value="P:proteolysis"/>
    <property type="evidence" value="ECO:0007669"/>
    <property type="project" value="UniProtKB-KW"/>
</dbReference>
<feature type="non-terminal residue" evidence="7">
    <location>
        <position position="150"/>
    </location>
</feature>
<dbReference type="Gene3D" id="3.40.50.200">
    <property type="entry name" value="Peptidase S8/S53 domain"/>
    <property type="match status" value="1"/>
</dbReference>
<dbReference type="PROSITE" id="PS51892">
    <property type="entry name" value="SUBTILASE"/>
    <property type="match status" value="1"/>
</dbReference>
<evidence type="ECO:0000256" key="3">
    <source>
        <dbReference type="ARBA" id="ARBA00022801"/>
    </source>
</evidence>
<dbReference type="InterPro" id="IPR036852">
    <property type="entry name" value="Peptidase_S8/S53_dom_sf"/>
</dbReference>
<name>A0A4P9Z177_9FUNG</name>
<evidence type="ECO:0000256" key="1">
    <source>
        <dbReference type="ARBA" id="ARBA00011073"/>
    </source>
</evidence>
<dbReference type="OrthoDB" id="206201at2759"/>
<dbReference type="PRINTS" id="PR00723">
    <property type="entry name" value="SUBTILISIN"/>
</dbReference>
<feature type="domain" description="Peptidase S8/S53" evidence="6">
    <location>
        <begin position="46"/>
        <end position="141"/>
    </location>
</feature>
<dbReference type="SUPFAM" id="SSF52743">
    <property type="entry name" value="Subtilisin-like"/>
    <property type="match status" value="1"/>
</dbReference>
<gene>
    <name evidence="7" type="ORF">SYNPS1DRAFT_16113</name>
</gene>
<reference evidence="8" key="1">
    <citation type="journal article" date="2018" name="Nat. Microbiol.">
        <title>Leveraging single-cell genomics to expand the fungal tree of life.</title>
        <authorList>
            <person name="Ahrendt S.R."/>
            <person name="Quandt C.A."/>
            <person name="Ciobanu D."/>
            <person name="Clum A."/>
            <person name="Salamov A."/>
            <person name="Andreopoulos B."/>
            <person name="Cheng J.F."/>
            <person name="Woyke T."/>
            <person name="Pelin A."/>
            <person name="Henrissat B."/>
            <person name="Reynolds N.K."/>
            <person name="Benny G.L."/>
            <person name="Smith M.E."/>
            <person name="James T.Y."/>
            <person name="Grigoriev I.V."/>
        </authorList>
    </citation>
    <scope>NUCLEOTIDE SEQUENCE [LARGE SCALE GENOMIC DNA]</scope>
    <source>
        <strain evidence="8">Benny S71-1</strain>
    </source>
</reference>
<comment type="similarity">
    <text evidence="1 5">Belongs to the peptidase S8 family.</text>
</comment>
<comment type="caution">
    <text evidence="5">Lacks conserved residue(s) required for the propagation of feature annotation.</text>
</comment>
<evidence type="ECO:0000256" key="5">
    <source>
        <dbReference type="PROSITE-ProRule" id="PRU01240"/>
    </source>
</evidence>
<dbReference type="Proteomes" id="UP000278143">
    <property type="component" value="Unassembled WGS sequence"/>
</dbReference>
<dbReference type="InterPro" id="IPR000209">
    <property type="entry name" value="Peptidase_S8/S53_dom"/>
</dbReference>
<dbReference type="InterPro" id="IPR022398">
    <property type="entry name" value="Peptidase_S8_His-AS"/>
</dbReference>
<keyword evidence="3" id="KW-0378">Hydrolase</keyword>
<keyword evidence="2" id="KW-0645">Protease</keyword>
<organism evidence="7 8">
    <name type="scientific">Syncephalis pseudoplumigaleata</name>
    <dbReference type="NCBI Taxonomy" id="1712513"/>
    <lineage>
        <taxon>Eukaryota</taxon>
        <taxon>Fungi</taxon>
        <taxon>Fungi incertae sedis</taxon>
        <taxon>Zoopagomycota</taxon>
        <taxon>Zoopagomycotina</taxon>
        <taxon>Zoopagomycetes</taxon>
        <taxon>Zoopagales</taxon>
        <taxon>Piptocephalidaceae</taxon>
        <taxon>Syncephalis</taxon>
    </lineage>
</organism>
<protein>
    <submittedName>
        <fullName evidence="7">Peptidase S8/S53 domain-containing protein</fullName>
    </submittedName>
</protein>
<sequence>MVASIERLTNSKALAIGPDEADEGAVPAASKDAVANPPAQGSANDGAGIKIGIIDSGIDYKHPALGGCFGEGCKVTNGYDFVGDKFDGLYTMVPDDDPMDECNGHGTHVAGIIGAASAAKTGVAPGATLGAYRVMGCSSKTAIDVIVAAM</sequence>
<dbReference type="Pfam" id="PF00082">
    <property type="entry name" value="Peptidase_S8"/>
    <property type="match status" value="1"/>
</dbReference>
<evidence type="ECO:0000313" key="7">
    <source>
        <dbReference type="EMBL" id="RKP25140.1"/>
    </source>
</evidence>
<dbReference type="EMBL" id="KZ989866">
    <property type="protein sequence ID" value="RKP25140.1"/>
    <property type="molecule type" value="Genomic_DNA"/>
</dbReference>
<keyword evidence="8" id="KW-1185">Reference proteome</keyword>
<dbReference type="PANTHER" id="PTHR43806:SF66">
    <property type="entry name" value="SERIN ENDOPEPTIDASE"/>
    <property type="match status" value="1"/>
</dbReference>
<dbReference type="PROSITE" id="PS00136">
    <property type="entry name" value="SUBTILASE_ASP"/>
    <property type="match status" value="1"/>
</dbReference>
<accession>A0A4P9Z177</accession>
<evidence type="ECO:0000256" key="2">
    <source>
        <dbReference type="ARBA" id="ARBA00022670"/>
    </source>
</evidence>
<dbReference type="GO" id="GO:0005615">
    <property type="term" value="C:extracellular space"/>
    <property type="evidence" value="ECO:0007669"/>
    <property type="project" value="TreeGrafter"/>
</dbReference>
<dbReference type="PANTHER" id="PTHR43806">
    <property type="entry name" value="PEPTIDASE S8"/>
    <property type="match status" value="1"/>
</dbReference>
<evidence type="ECO:0000259" key="6">
    <source>
        <dbReference type="Pfam" id="PF00082"/>
    </source>
</evidence>
<proteinExistence type="inferred from homology"/>
<dbReference type="GO" id="GO:0004252">
    <property type="term" value="F:serine-type endopeptidase activity"/>
    <property type="evidence" value="ECO:0007669"/>
    <property type="project" value="InterPro"/>
</dbReference>
<dbReference type="InterPro" id="IPR015500">
    <property type="entry name" value="Peptidase_S8_subtilisin-rel"/>
</dbReference>